<dbReference type="Pfam" id="PF03101">
    <property type="entry name" value="FAR1"/>
    <property type="match status" value="1"/>
</dbReference>
<comment type="similarity">
    <text evidence="1 6">Belongs to the FHY3/FAR1 family.</text>
</comment>
<dbReference type="Proteomes" id="UP000823388">
    <property type="component" value="Chromosome 9N"/>
</dbReference>
<dbReference type="PANTHER" id="PTHR31669:SF168">
    <property type="entry name" value="PROTEIN FAR1-RELATED SEQUENCE"/>
    <property type="match status" value="1"/>
</dbReference>
<dbReference type="Pfam" id="PF10551">
    <property type="entry name" value="MULE"/>
    <property type="match status" value="1"/>
</dbReference>
<dbReference type="GO" id="GO:0008270">
    <property type="term" value="F:zinc ion binding"/>
    <property type="evidence" value="ECO:0007669"/>
    <property type="project" value="UniProtKB-UniRule"/>
</dbReference>
<evidence type="ECO:0000313" key="10">
    <source>
        <dbReference type="EMBL" id="KAG2656935.1"/>
    </source>
</evidence>
<dbReference type="InterPro" id="IPR007527">
    <property type="entry name" value="Znf_SWIM"/>
</dbReference>
<keyword evidence="3 5" id="KW-0863">Zinc-finger</keyword>
<dbReference type="SMART" id="SM00575">
    <property type="entry name" value="ZnF_PMZ"/>
    <property type="match status" value="1"/>
</dbReference>
<keyword evidence="2 6" id="KW-0479">Metal-binding</keyword>
<dbReference type="Proteomes" id="UP000823388">
    <property type="component" value="Chromosome 1K"/>
</dbReference>
<reference evidence="9" key="1">
    <citation type="submission" date="2020-05" db="EMBL/GenBank/DDBJ databases">
        <title>WGS assembly of Panicum virgatum.</title>
        <authorList>
            <person name="Lovell J.T."/>
            <person name="Jenkins J."/>
            <person name="Shu S."/>
            <person name="Juenger T.E."/>
            <person name="Schmutz J."/>
        </authorList>
    </citation>
    <scope>NUCLEOTIDE SEQUENCE</scope>
    <source>
        <strain evidence="9">AP13</strain>
    </source>
</reference>
<evidence type="ECO:0000256" key="2">
    <source>
        <dbReference type="ARBA" id="ARBA00022723"/>
    </source>
</evidence>
<sequence>MFWCPMADVPTPIDGQVSPEQEGIMNIDLDLGVAEMIRDKFVGVDSGQIEGNGQEGGEAGAEEVELALEAGNVITERRIGWTRKSAREGPSERIAVNEESAITRALSQAARNRGSPIFQPLEGTLFSSSEEARDFFNLYSWEIGFGIRYGRSNKNNKGYTTRQDIVCSCEGSPRTKNCASIRTGCKVMIRLLRTSDHGWYISRVSTSHNHKLSEGYAEKKQWNSHSMIDPSTKYFIKKLRDNNVSIGRVCSIIGVTDSSAMNPVRKETIRSLCAKVARENMADDIGKTVQLLREMKIKDPLMEVRFKVDEKGTVKSMLWCTGKNRMDYKNFGDVVTFDTTYRTNLYSLPFGIFIGVNCHFQSIIFGGVLLSTETAEDFQWAFQNFIEMMDGSVPITVLTDQCAAMGKAIRTVLPGTRHRWCRWHVLKSAKKKLGKVIARHKQFKSDFYNLITNETCVDSFELSWKKLIIKYRLVKSKYMLRLYKHREKWAKPYFMSVFCAGMTSTQRSESANHMLKRYIQKAAPMHLFVSKFNEFLCDRTEQEAREQHVTKMVTRRMRVGAPIEEHADLVYTRAMYEKFYDELFEAGKFCVQREDGNDRFIVSSAKLSSDGVQKKYVVTLHGEDFMSCQCGLYEHLGMLCRHALKVLLHLDRQEIPKFNIMRRWTKEAVVYKAHGEQTDIASDADQMRKKALMLQTLQIVHGPSPVDEQMFRNAMEALRPADRTQREDPPFDGQYQCSLHDDAGPVPLSCPPRTMKGGRPPSTGLNAWISRKDKRRTLDSSLRDPISEDWPEEEMPPSKKTRCLKDI</sequence>
<evidence type="ECO:0000256" key="1">
    <source>
        <dbReference type="ARBA" id="ARBA00005889"/>
    </source>
</evidence>
<keyword evidence="6" id="KW-0539">Nucleus</keyword>
<evidence type="ECO:0000256" key="5">
    <source>
        <dbReference type="PROSITE-ProRule" id="PRU00325"/>
    </source>
</evidence>
<evidence type="ECO:0000256" key="3">
    <source>
        <dbReference type="ARBA" id="ARBA00022771"/>
    </source>
</evidence>
<dbReference type="GO" id="GO:0005634">
    <property type="term" value="C:nucleus"/>
    <property type="evidence" value="ECO:0007669"/>
    <property type="project" value="UniProtKB-SubCell"/>
</dbReference>
<protein>
    <recommendedName>
        <fullName evidence="6">Protein FAR1-RELATED SEQUENCE</fullName>
    </recommendedName>
</protein>
<dbReference type="PANTHER" id="PTHR31669">
    <property type="entry name" value="PROTEIN FAR1-RELATED SEQUENCE 10-RELATED"/>
    <property type="match status" value="1"/>
</dbReference>
<dbReference type="InterPro" id="IPR031052">
    <property type="entry name" value="FHY3/FAR1"/>
</dbReference>
<organism evidence="9 11">
    <name type="scientific">Panicum virgatum</name>
    <name type="common">Blackwell switchgrass</name>
    <dbReference type="NCBI Taxonomy" id="38727"/>
    <lineage>
        <taxon>Eukaryota</taxon>
        <taxon>Viridiplantae</taxon>
        <taxon>Streptophyta</taxon>
        <taxon>Embryophyta</taxon>
        <taxon>Tracheophyta</taxon>
        <taxon>Spermatophyta</taxon>
        <taxon>Magnoliopsida</taxon>
        <taxon>Liliopsida</taxon>
        <taxon>Poales</taxon>
        <taxon>Poaceae</taxon>
        <taxon>PACMAD clade</taxon>
        <taxon>Panicoideae</taxon>
        <taxon>Panicodae</taxon>
        <taxon>Paniceae</taxon>
        <taxon>Panicinae</taxon>
        <taxon>Panicum</taxon>
        <taxon>Panicum sect. Hiantes</taxon>
    </lineage>
</organism>
<feature type="domain" description="SWIM-type" evidence="8">
    <location>
        <begin position="616"/>
        <end position="651"/>
    </location>
</feature>
<evidence type="ECO:0000256" key="6">
    <source>
        <dbReference type="RuleBase" id="RU367018"/>
    </source>
</evidence>
<feature type="region of interest" description="Disordered" evidence="7">
    <location>
        <begin position="751"/>
        <end position="807"/>
    </location>
</feature>
<keyword evidence="11" id="KW-1185">Reference proteome</keyword>
<proteinExistence type="inferred from homology"/>
<dbReference type="InterPro" id="IPR018289">
    <property type="entry name" value="MULE_transposase_dom"/>
</dbReference>
<keyword evidence="4 6" id="KW-0862">Zinc</keyword>
<dbReference type="EMBL" id="CM029054">
    <property type="protein sequence ID" value="KAG2540385.1"/>
    <property type="molecule type" value="Genomic_DNA"/>
</dbReference>
<dbReference type="Pfam" id="PF04434">
    <property type="entry name" value="SWIM"/>
    <property type="match status" value="1"/>
</dbReference>
<comment type="caution">
    <text evidence="9">The sequence shown here is derived from an EMBL/GenBank/DDBJ whole genome shotgun (WGS) entry which is preliminary data.</text>
</comment>
<comment type="subcellular location">
    <subcellularLocation>
        <location evidence="6">Nucleus</location>
    </subcellularLocation>
</comment>
<comment type="function">
    <text evidence="6">Putative transcription activator involved in regulating light control of development.</text>
</comment>
<gene>
    <name evidence="10" type="ORF">PVAP13_1KG122354</name>
    <name evidence="9" type="ORF">PVAP13_9NG551342</name>
</gene>
<dbReference type="OrthoDB" id="662529at2759"/>
<evidence type="ECO:0000259" key="8">
    <source>
        <dbReference type="PROSITE" id="PS50966"/>
    </source>
</evidence>
<accession>A0A8T0MTN1</accession>
<evidence type="ECO:0000313" key="9">
    <source>
        <dbReference type="EMBL" id="KAG2540385.1"/>
    </source>
</evidence>
<dbReference type="GO" id="GO:0006355">
    <property type="term" value="P:regulation of DNA-templated transcription"/>
    <property type="evidence" value="ECO:0007669"/>
    <property type="project" value="UniProtKB-UniRule"/>
</dbReference>
<evidence type="ECO:0000256" key="7">
    <source>
        <dbReference type="SAM" id="MobiDB-lite"/>
    </source>
</evidence>
<dbReference type="AlphaFoldDB" id="A0A8T0MTN1"/>
<dbReference type="InterPro" id="IPR004330">
    <property type="entry name" value="FAR1_DNA_bnd_dom"/>
</dbReference>
<evidence type="ECO:0000313" key="11">
    <source>
        <dbReference type="Proteomes" id="UP000823388"/>
    </source>
</evidence>
<evidence type="ECO:0000256" key="4">
    <source>
        <dbReference type="ARBA" id="ARBA00022833"/>
    </source>
</evidence>
<dbReference type="PROSITE" id="PS50966">
    <property type="entry name" value="ZF_SWIM"/>
    <property type="match status" value="1"/>
</dbReference>
<name>A0A8T0MTN1_PANVG</name>
<dbReference type="InterPro" id="IPR006564">
    <property type="entry name" value="Znf_PMZ"/>
</dbReference>
<dbReference type="EMBL" id="CM029037">
    <property type="protein sequence ID" value="KAG2656935.1"/>
    <property type="molecule type" value="Genomic_DNA"/>
</dbReference>
<feature type="compositionally biased region" description="Basic and acidic residues" evidence="7">
    <location>
        <begin position="776"/>
        <end position="786"/>
    </location>
</feature>